<protein>
    <submittedName>
        <fullName evidence="1">Uncharacterized protein</fullName>
    </submittedName>
</protein>
<accession>A0A9D4BQP0</accession>
<comment type="caution">
    <text evidence="1">The sequence shown here is derived from an EMBL/GenBank/DDBJ whole genome shotgun (WGS) entry which is preliminary data.</text>
</comment>
<feature type="non-terminal residue" evidence="1">
    <location>
        <position position="409"/>
    </location>
</feature>
<evidence type="ECO:0000313" key="2">
    <source>
        <dbReference type="Proteomes" id="UP000828390"/>
    </source>
</evidence>
<reference evidence="1" key="1">
    <citation type="journal article" date="2019" name="bioRxiv">
        <title>The Genome of the Zebra Mussel, Dreissena polymorpha: A Resource for Invasive Species Research.</title>
        <authorList>
            <person name="McCartney M.A."/>
            <person name="Auch B."/>
            <person name="Kono T."/>
            <person name="Mallez S."/>
            <person name="Zhang Y."/>
            <person name="Obille A."/>
            <person name="Becker A."/>
            <person name="Abrahante J.E."/>
            <person name="Garbe J."/>
            <person name="Badalamenti J.P."/>
            <person name="Herman A."/>
            <person name="Mangelson H."/>
            <person name="Liachko I."/>
            <person name="Sullivan S."/>
            <person name="Sone E.D."/>
            <person name="Koren S."/>
            <person name="Silverstein K.A.T."/>
            <person name="Beckman K.B."/>
            <person name="Gohl D.M."/>
        </authorList>
    </citation>
    <scope>NUCLEOTIDE SEQUENCE</scope>
    <source>
        <strain evidence="1">Duluth1</strain>
        <tissue evidence="1">Whole animal</tissue>
    </source>
</reference>
<dbReference type="EMBL" id="JAIWYP010000015">
    <property type="protein sequence ID" value="KAH3703878.1"/>
    <property type="molecule type" value="Genomic_DNA"/>
</dbReference>
<keyword evidence="2" id="KW-1185">Reference proteome</keyword>
<organism evidence="1 2">
    <name type="scientific">Dreissena polymorpha</name>
    <name type="common">Zebra mussel</name>
    <name type="synonym">Mytilus polymorpha</name>
    <dbReference type="NCBI Taxonomy" id="45954"/>
    <lineage>
        <taxon>Eukaryota</taxon>
        <taxon>Metazoa</taxon>
        <taxon>Spiralia</taxon>
        <taxon>Lophotrochozoa</taxon>
        <taxon>Mollusca</taxon>
        <taxon>Bivalvia</taxon>
        <taxon>Autobranchia</taxon>
        <taxon>Heteroconchia</taxon>
        <taxon>Euheterodonta</taxon>
        <taxon>Imparidentia</taxon>
        <taxon>Neoheterodontei</taxon>
        <taxon>Myida</taxon>
        <taxon>Dreissenoidea</taxon>
        <taxon>Dreissenidae</taxon>
        <taxon>Dreissena</taxon>
    </lineage>
</organism>
<dbReference type="AlphaFoldDB" id="A0A9D4BQP0"/>
<reference evidence="1" key="2">
    <citation type="submission" date="2020-11" db="EMBL/GenBank/DDBJ databases">
        <authorList>
            <person name="McCartney M.A."/>
            <person name="Auch B."/>
            <person name="Kono T."/>
            <person name="Mallez S."/>
            <person name="Becker A."/>
            <person name="Gohl D.M."/>
            <person name="Silverstein K.A.T."/>
            <person name="Koren S."/>
            <person name="Bechman K.B."/>
            <person name="Herman A."/>
            <person name="Abrahante J.E."/>
            <person name="Garbe J."/>
        </authorList>
    </citation>
    <scope>NUCLEOTIDE SEQUENCE</scope>
    <source>
        <strain evidence="1">Duluth1</strain>
        <tissue evidence="1">Whole animal</tissue>
    </source>
</reference>
<proteinExistence type="predicted"/>
<dbReference type="Proteomes" id="UP000828390">
    <property type="component" value="Unassembled WGS sequence"/>
</dbReference>
<dbReference type="GO" id="GO:0005737">
    <property type="term" value="C:cytoplasm"/>
    <property type="evidence" value="ECO:0007669"/>
    <property type="project" value="TreeGrafter"/>
</dbReference>
<dbReference type="GO" id="GO:0016567">
    <property type="term" value="P:protein ubiquitination"/>
    <property type="evidence" value="ECO:0007669"/>
    <property type="project" value="TreeGrafter"/>
</dbReference>
<evidence type="ECO:0000313" key="1">
    <source>
        <dbReference type="EMBL" id="KAH3703878.1"/>
    </source>
</evidence>
<dbReference type="PANTHER" id="PTHR24202:SF4">
    <property type="entry name" value="E3 UBIQUITIN-PROTEIN LIGASE MIB2-RELATED"/>
    <property type="match status" value="1"/>
</dbReference>
<gene>
    <name evidence="1" type="ORF">DPMN_078928</name>
</gene>
<name>A0A9D4BQP0_DREPO</name>
<sequence length="409" mass="46877">MKQRLHLAALHSVSNAHRKHAETKNGEKRYRISVRGNNDPCMAIGIVKLEDLTFLENEDVLGIDDDGTLYLVDFSGKRWTFNPAVLPKYCMTTSKNEWPSEETYDICTKDSLPFKEGDLVKISSDPKTMQNLKGITIEQTIGKIGTVMKVETNLQIHVCGTTLHFHPEDVTLLSPEVLNRQLKIWLENHEHKKNTLVQVVLSGDENKMKEQLNGAILKQKPTRVDIDYNGDLYVKDRTGKRITIKLDERTDVIASSVYYLRGTEIITKADSLSGQPFAIGDLVQICNNSRQYKDMHDHDWRIRFDRTYGKIGTVLKLNDDSLEIDVCGYIDQFRSEEVALVSFDSLTSHLKKWFEIHTPIDQKDEMVKAVLTENVSKVRELLRRVKKDEEMFGIDEEGFLFVVDSTGKR</sequence>
<dbReference type="PANTHER" id="PTHR24202">
    <property type="entry name" value="E3 UBIQUITIN-PROTEIN LIGASE MIB2"/>
    <property type="match status" value="1"/>
</dbReference>